<protein>
    <submittedName>
        <fullName evidence="2">Type IV secretion system protein TraC</fullName>
    </submittedName>
</protein>
<dbReference type="InterPro" id="IPR043964">
    <property type="entry name" value="P-loop_TraG"/>
</dbReference>
<sequence>MWRSLLTDLESVLKGARPADLIRVPKAGPASRGEDAAAFSEWLPYRAWIADRQVFVNLDALGFCLEVRPQSGADEEIARVLTALYAASPPGTGIQFHLYASPAIRAPLARYANLRVADDVVPELDALGRAGRHTNIHRTMARRRAGHYLQGSRTSLLSAQSYLFRDYRLVVSVSLPGSPENLSRLEELLLLRDGIRATLHAAGFPSRSWTAEDLINWVSRLLDPHRQTGDAIPLTYDDGRELRDQVIDRATRLRIDRQGIGLANPAAEVQTELRLMSVRAFPPRFALWNAGSLIGDLYQGTLQYPCPFLLTLGVHVLDAEATRNWAFLKAARATTNATSYMARFLPDLQERKADWDIVLKAMDDGQQLVDLNLQLALFAEPHAVTRAEQAARAIFRARGFELSSDTMMMTQALIGSLPMTLSAPFHADLQRMKRVTTKTSANAVHLAPLVAEWQGTGTPVLLFGGRRGQIMQIDVYDNPAGNYNVAIAGTSGSGKSLLLNEIAAAYLGTGARVWIIDVGRSYEKACRNFGGSFIEFTEDAALSLNPFPLVEDIDEDMELLQPLLAQMVSPRESLDGFQYSTLGAAIKKVWKVKGRAMTVTDIHDLLATGRLDDDGASSAGEGDRRLKDLAAMLHPYTRDGAYGKYFDSEASIDFGADLIVLELEELKSKKDLQTVVLLIVMYRITREMYFSRDRKKIVIIDEAWDLLSGGATAEFIEAGYRRARKYKGAFMSATQGVDDYYRNPAAKAALDNSDWMFLLRQKPESIEMMDKLGQLTMDDAMKRLLLSLRTEHGAYSEVFIHSPAGNGIGRLIVDPYSLLLFSSRAEDFNAINAKRAAGLDVSAAIDAVLRERGLA</sequence>
<dbReference type="InterPro" id="IPR003593">
    <property type="entry name" value="AAA+_ATPase"/>
</dbReference>
<dbReference type="PANTHER" id="PTHR38467">
    <property type="match status" value="1"/>
</dbReference>
<dbReference type="InterPro" id="IPR053155">
    <property type="entry name" value="F-pilin_assembly_TraC"/>
</dbReference>
<dbReference type="PANTHER" id="PTHR38467:SF1">
    <property type="entry name" value="CONJUGATIVE TRANSFER: ASSEMBLY"/>
    <property type="match status" value="1"/>
</dbReference>
<gene>
    <name evidence="2" type="primary">traC</name>
    <name evidence="2" type="ORF">ACFPTN_18755</name>
</gene>
<dbReference type="Gene3D" id="1.10.8.730">
    <property type="match status" value="1"/>
</dbReference>
<dbReference type="Gene3D" id="3.40.50.300">
    <property type="entry name" value="P-loop containing nucleotide triphosphate hydrolases"/>
    <property type="match status" value="1"/>
</dbReference>
<evidence type="ECO:0000313" key="3">
    <source>
        <dbReference type="Proteomes" id="UP001595974"/>
    </source>
</evidence>
<feature type="domain" description="AAA+ ATPase" evidence="1">
    <location>
        <begin position="481"/>
        <end position="767"/>
    </location>
</feature>
<dbReference type="EMBL" id="JBHSOG010000094">
    <property type="protein sequence ID" value="MFC5771424.1"/>
    <property type="molecule type" value="Genomic_DNA"/>
</dbReference>
<accession>A0ABW1AWF5</accession>
<proteinExistence type="predicted"/>
<evidence type="ECO:0000313" key="2">
    <source>
        <dbReference type="EMBL" id="MFC5771424.1"/>
    </source>
</evidence>
<dbReference type="SUPFAM" id="SSF52540">
    <property type="entry name" value="P-loop containing nucleoside triphosphate hydrolases"/>
    <property type="match status" value="1"/>
</dbReference>
<dbReference type="Pfam" id="PF19044">
    <property type="entry name" value="P-loop_TraG"/>
    <property type="match status" value="1"/>
</dbReference>
<dbReference type="SMART" id="SM00382">
    <property type="entry name" value="AAA"/>
    <property type="match status" value="1"/>
</dbReference>
<dbReference type="CDD" id="cd01127">
    <property type="entry name" value="TrwB_TraG_TraD_VirD4"/>
    <property type="match status" value="1"/>
</dbReference>
<dbReference type="Proteomes" id="UP001595974">
    <property type="component" value="Unassembled WGS sequence"/>
</dbReference>
<reference evidence="3" key="1">
    <citation type="journal article" date="2019" name="Int. J. Syst. Evol. Microbiol.">
        <title>The Global Catalogue of Microorganisms (GCM) 10K type strain sequencing project: providing services to taxonomists for standard genome sequencing and annotation.</title>
        <authorList>
            <consortium name="The Broad Institute Genomics Platform"/>
            <consortium name="The Broad Institute Genome Sequencing Center for Infectious Disease"/>
            <person name="Wu L."/>
            <person name="Ma J."/>
        </authorList>
    </citation>
    <scope>NUCLEOTIDE SEQUENCE [LARGE SCALE GENOMIC DNA]</scope>
    <source>
        <strain evidence="3">SHR3</strain>
    </source>
</reference>
<dbReference type="RefSeq" id="WP_096447979.1">
    <property type="nucleotide sequence ID" value="NZ_JBHSOG010000094.1"/>
</dbReference>
<evidence type="ECO:0000259" key="1">
    <source>
        <dbReference type="SMART" id="SM00382"/>
    </source>
</evidence>
<dbReference type="NCBIfam" id="TIGR02746">
    <property type="entry name" value="TraC-F-type"/>
    <property type="match status" value="1"/>
</dbReference>
<keyword evidence="3" id="KW-1185">Reference proteome</keyword>
<dbReference type="InterPro" id="IPR025955">
    <property type="entry name" value="TraC/Conjuga_ATPase"/>
</dbReference>
<comment type="caution">
    <text evidence="2">The sequence shown here is derived from an EMBL/GenBank/DDBJ whole genome shotgun (WGS) entry which is preliminary data.</text>
</comment>
<dbReference type="Pfam" id="PF11130">
    <property type="entry name" value="TraC_F_IV"/>
    <property type="match status" value="1"/>
</dbReference>
<dbReference type="InterPro" id="IPR014117">
    <property type="entry name" value="TraC-F-type"/>
</dbReference>
<name>A0ABW1AWF5_9RHOO</name>
<organism evidence="2 3">
    <name type="scientific">Thauera sinica</name>
    <dbReference type="NCBI Taxonomy" id="2665146"/>
    <lineage>
        <taxon>Bacteria</taxon>
        <taxon>Pseudomonadati</taxon>
        <taxon>Pseudomonadota</taxon>
        <taxon>Betaproteobacteria</taxon>
        <taxon>Rhodocyclales</taxon>
        <taxon>Zoogloeaceae</taxon>
        <taxon>Thauera</taxon>
    </lineage>
</organism>
<dbReference type="InterPro" id="IPR027417">
    <property type="entry name" value="P-loop_NTPase"/>
</dbReference>